<accession>A0A0R2JPS9</accession>
<dbReference type="Gene3D" id="3.40.50.450">
    <property type="match status" value="1"/>
</dbReference>
<dbReference type="EMBL" id="JQCD01000005">
    <property type="protein sequence ID" value="KRN77910.1"/>
    <property type="molecule type" value="Genomic_DNA"/>
</dbReference>
<evidence type="ECO:0000313" key="1">
    <source>
        <dbReference type="EMBL" id="KRN77910.1"/>
    </source>
</evidence>
<evidence type="ECO:0000313" key="2">
    <source>
        <dbReference type="Proteomes" id="UP000051673"/>
    </source>
</evidence>
<sequence length="145" mass="16225">MQIYLAAPFFSDEQIARVEKIETALAKNPTVDDFYSPRLNQKTDAPEFSEAWAKEVFKRDVTQVKAADVLVTVADYRDNDADSGTAFEQGMAYALGTPVVMFEETDYQTNLMLTESLTTFVNEAEALATLDFNELPQSSFSGKRL</sequence>
<gene>
    <name evidence="1" type="ORF">IV67_GL000728</name>
</gene>
<dbReference type="OrthoDB" id="397706at2"/>
<keyword evidence="2" id="KW-1185">Reference proteome</keyword>
<reference evidence="1 2" key="1">
    <citation type="journal article" date="2015" name="Genome Announc.">
        <title>Expanding the biotechnology potential of lactobacilli through comparative genomics of 213 strains and associated genera.</title>
        <authorList>
            <person name="Sun Z."/>
            <person name="Harris H.M."/>
            <person name="McCann A."/>
            <person name="Guo C."/>
            <person name="Argimon S."/>
            <person name="Zhang W."/>
            <person name="Yang X."/>
            <person name="Jeffery I.B."/>
            <person name="Cooney J.C."/>
            <person name="Kagawa T.F."/>
            <person name="Liu W."/>
            <person name="Song Y."/>
            <person name="Salvetti E."/>
            <person name="Wrobel A."/>
            <person name="Rasinkangas P."/>
            <person name="Parkhill J."/>
            <person name="Rea M.C."/>
            <person name="O'Sullivan O."/>
            <person name="Ritari J."/>
            <person name="Douillard F.P."/>
            <person name="Paul Ross R."/>
            <person name="Yang R."/>
            <person name="Briner A.E."/>
            <person name="Felis G.E."/>
            <person name="de Vos W.M."/>
            <person name="Barrangou R."/>
            <person name="Klaenhammer T.R."/>
            <person name="Caufield P.W."/>
            <person name="Cui Y."/>
            <person name="Zhang H."/>
            <person name="O'Toole P.W."/>
        </authorList>
    </citation>
    <scope>NUCLEOTIDE SEQUENCE [LARGE SCALE GENOMIC DNA]</scope>
    <source>
        <strain evidence="1 2">DSM 20014</strain>
    </source>
</reference>
<keyword evidence="1" id="KW-0808">Transferase</keyword>
<organism evidence="1 2">
    <name type="scientific">Weissella minor</name>
    <dbReference type="NCBI Taxonomy" id="1620"/>
    <lineage>
        <taxon>Bacteria</taxon>
        <taxon>Bacillati</taxon>
        <taxon>Bacillota</taxon>
        <taxon>Bacilli</taxon>
        <taxon>Lactobacillales</taxon>
        <taxon>Lactobacillaceae</taxon>
        <taxon>Weissella</taxon>
    </lineage>
</organism>
<comment type="caution">
    <text evidence="1">The sequence shown here is derived from an EMBL/GenBank/DDBJ whole genome shotgun (WGS) entry which is preliminary data.</text>
</comment>
<proteinExistence type="predicted"/>
<dbReference type="GO" id="GO:0016740">
    <property type="term" value="F:transferase activity"/>
    <property type="evidence" value="ECO:0007669"/>
    <property type="project" value="UniProtKB-KW"/>
</dbReference>
<dbReference type="PATRIC" id="fig|1620.3.peg.738"/>
<dbReference type="Proteomes" id="UP000051673">
    <property type="component" value="Unassembled WGS sequence"/>
</dbReference>
<dbReference type="RefSeq" id="WP_057786015.1">
    <property type="nucleotide sequence ID" value="NZ_JQCD01000005.1"/>
</dbReference>
<dbReference type="Pfam" id="PF05014">
    <property type="entry name" value="Nuc_deoxyrib_tr"/>
    <property type="match status" value="1"/>
</dbReference>
<protein>
    <submittedName>
        <fullName evidence="1">Purine deoxyribosyltransferase</fullName>
    </submittedName>
</protein>
<name>A0A0R2JPS9_9LACO</name>
<dbReference type="AlphaFoldDB" id="A0A0R2JPS9"/>
<dbReference type="SUPFAM" id="SSF52309">
    <property type="entry name" value="N-(deoxy)ribosyltransferase-like"/>
    <property type="match status" value="1"/>
</dbReference>
<dbReference type="InterPro" id="IPR007710">
    <property type="entry name" value="Nucleoside_deoxyribTrfase"/>
</dbReference>
<dbReference type="STRING" id="1620.IV67_GL000728"/>